<keyword evidence="4 5" id="KW-0472">Membrane</keyword>
<feature type="transmembrane region" description="Helical" evidence="5">
    <location>
        <begin position="67"/>
        <end position="89"/>
    </location>
</feature>
<comment type="subcellular location">
    <subcellularLocation>
        <location evidence="1">Membrane</location>
        <topology evidence="1">Multi-pass membrane protein</topology>
    </subcellularLocation>
</comment>
<evidence type="ECO:0000256" key="3">
    <source>
        <dbReference type="ARBA" id="ARBA00022989"/>
    </source>
</evidence>
<dbReference type="EMBL" id="JABMOJ010000360">
    <property type="protein sequence ID" value="NQV65623.1"/>
    <property type="molecule type" value="Genomic_DNA"/>
</dbReference>
<comment type="caution">
    <text evidence="7">The sequence shown here is derived from an EMBL/GenBank/DDBJ whole genome shotgun (WGS) entry which is preliminary data.</text>
</comment>
<evidence type="ECO:0000256" key="5">
    <source>
        <dbReference type="SAM" id="Phobius"/>
    </source>
</evidence>
<sequence>MNHLFGILLSPRQEWEKIRAGAGSVVGHYLKYLLWMAMLAPIAWYYGSTQIGWQVGERVIKLTAESAAQIMLLFFVAILLASAFLGYMIHWMSETYGAESSSLGKGVSIAGYTLTPLFVCGLTGFYPVLWLDMLLGCAAAAYTVYLLYIGVPIVMRIPKERGFLFASAMVGVALVLCAALLGATVILWEMGAMPVFTD</sequence>
<keyword evidence="3 5" id="KW-1133">Transmembrane helix</keyword>
<dbReference type="Pfam" id="PF04893">
    <property type="entry name" value="Yip1"/>
    <property type="match status" value="1"/>
</dbReference>
<accession>A0A973A9B9</accession>
<feature type="transmembrane region" description="Helical" evidence="5">
    <location>
        <begin position="163"/>
        <end position="188"/>
    </location>
</feature>
<dbReference type="Proteomes" id="UP000754644">
    <property type="component" value="Unassembled WGS sequence"/>
</dbReference>
<evidence type="ECO:0000256" key="2">
    <source>
        <dbReference type="ARBA" id="ARBA00022692"/>
    </source>
</evidence>
<evidence type="ECO:0000256" key="1">
    <source>
        <dbReference type="ARBA" id="ARBA00004141"/>
    </source>
</evidence>
<evidence type="ECO:0000256" key="4">
    <source>
        <dbReference type="ARBA" id="ARBA00023136"/>
    </source>
</evidence>
<feature type="transmembrane region" description="Helical" evidence="5">
    <location>
        <begin position="29"/>
        <end position="47"/>
    </location>
</feature>
<dbReference type="InterPro" id="IPR006977">
    <property type="entry name" value="Yip1_dom"/>
</dbReference>
<keyword evidence="2 5" id="KW-0812">Transmembrane</keyword>
<feature type="domain" description="Yip1" evidence="6">
    <location>
        <begin position="5"/>
        <end position="179"/>
    </location>
</feature>
<dbReference type="GO" id="GO:0016020">
    <property type="term" value="C:membrane"/>
    <property type="evidence" value="ECO:0007669"/>
    <property type="project" value="UniProtKB-SubCell"/>
</dbReference>
<name>A0A973A9B9_9GAMM</name>
<evidence type="ECO:0000313" key="7">
    <source>
        <dbReference type="EMBL" id="NQV65623.1"/>
    </source>
</evidence>
<gene>
    <name evidence="7" type="ORF">HQ497_09680</name>
</gene>
<feature type="transmembrane region" description="Helical" evidence="5">
    <location>
        <begin position="109"/>
        <end position="127"/>
    </location>
</feature>
<feature type="transmembrane region" description="Helical" evidence="5">
    <location>
        <begin position="133"/>
        <end position="151"/>
    </location>
</feature>
<evidence type="ECO:0000259" key="6">
    <source>
        <dbReference type="Pfam" id="PF04893"/>
    </source>
</evidence>
<protein>
    <submittedName>
        <fullName evidence="7">DUF1282 family protein</fullName>
    </submittedName>
</protein>
<evidence type="ECO:0000313" key="8">
    <source>
        <dbReference type="Proteomes" id="UP000754644"/>
    </source>
</evidence>
<organism evidence="7 8">
    <name type="scientific">SAR86 cluster bacterium</name>
    <dbReference type="NCBI Taxonomy" id="2030880"/>
    <lineage>
        <taxon>Bacteria</taxon>
        <taxon>Pseudomonadati</taxon>
        <taxon>Pseudomonadota</taxon>
        <taxon>Gammaproteobacteria</taxon>
        <taxon>SAR86 cluster</taxon>
    </lineage>
</organism>
<reference evidence="7" key="1">
    <citation type="submission" date="2020-05" db="EMBL/GenBank/DDBJ databases">
        <title>Sulfur intermediates as new biogeochemical hubs in an aquatic model microbial ecosystem.</title>
        <authorList>
            <person name="Vigneron A."/>
        </authorList>
    </citation>
    <scope>NUCLEOTIDE SEQUENCE</scope>
    <source>
        <strain evidence="7">Bin.250</strain>
    </source>
</reference>
<proteinExistence type="predicted"/>
<dbReference type="AlphaFoldDB" id="A0A973A9B9"/>